<reference evidence="2 3" key="1">
    <citation type="journal article" date="2023" name="Nucleic Acids Res.">
        <title>The hologenome of Daphnia magna reveals possible DNA methylation and microbiome-mediated evolution of the host genome.</title>
        <authorList>
            <person name="Chaturvedi A."/>
            <person name="Li X."/>
            <person name="Dhandapani V."/>
            <person name="Marshall H."/>
            <person name="Kissane S."/>
            <person name="Cuenca-Cambronero M."/>
            <person name="Asole G."/>
            <person name="Calvet F."/>
            <person name="Ruiz-Romero M."/>
            <person name="Marangio P."/>
            <person name="Guigo R."/>
            <person name="Rago D."/>
            <person name="Mirbahai L."/>
            <person name="Eastwood N."/>
            <person name="Colbourne J.K."/>
            <person name="Zhou J."/>
            <person name="Mallon E."/>
            <person name="Orsini L."/>
        </authorList>
    </citation>
    <scope>NUCLEOTIDE SEQUENCE [LARGE SCALE GENOMIC DNA]</scope>
    <source>
        <strain evidence="2">LRV0_1</strain>
    </source>
</reference>
<evidence type="ECO:0000313" key="2">
    <source>
        <dbReference type="EMBL" id="KAK4004939.1"/>
    </source>
</evidence>
<sequence>MAGKGCRPTPTALCEAERQKKKKKEKPAQLRNENDVPRGEKYNWPQRHTHQTAVKTFQEKVTKIVHRVLNNVLSFSSSAMSLDPFVFVCLQLPSLVCYSGAKLSWKR</sequence>
<gene>
    <name evidence="2" type="ORF">OUZ56_006666</name>
</gene>
<evidence type="ECO:0000313" key="3">
    <source>
        <dbReference type="Proteomes" id="UP001234178"/>
    </source>
</evidence>
<protein>
    <submittedName>
        <fullName evidence="2">Uncharacterized protein</fullName>
    </submittedName>
</protein>
<dbReference type="Proteomes" id="UP001234178">
    <property type="component" value="Unassembled WGS sequence"/>
</dbReference>
<evidence type="ECO:0000256" key="1">
    <source>
        <dbReference type="SAM" id="MobiDB-lite"/>
    </source>
</evidence>
<name>A0ABQ9YWB8_9CRUS</name>
<accession>A0ABQ9YWB8</accession>
<feature type="compositionally biased region" description="Basic and acidic residues" evidence="1">
    <location>
        <begin position="26"/>
        <end position="41"/>
    </location>
</feature>
<keyword evidence="3" id="KW-1185">Reference proteome</keyword>
<proteinExistence type="predicted"/>
<feature type="region of interest" description="Disordered" evidence="1">
    <location>
        <begin position="1"/>
        <end position="45"/>
    </location>
</feature>
<dbReference type="EMBL" id="JAOYFB010000001">
    <property type="protein sequence ID" value="KAK4004939.1"/>
    <property type="molecule type" value="Genomic_DNA"/>
</dbReference>
<comment type="caution">
    <text evidence="2">The sequence shown here is derived from an EMBL/GenBank/DDBJ whole genome shotgun (WGS) entry which is preliminary data.</text>
</comment>
<organism evidence="2 3">
    <name type="scientific">Daphnia magna</name>
    <dbReference type="NCBI Taxonomy" id="35525"/>
    <lineage>
        <taxon>Eukaryota</taxon>
        <taxon>Metazoa</taxon>
        <taxon>Ecdysozoa</taxon>
        <taxon>Arthropoda</taxon>
        <taxon>Crustacea</taxon>
        <taxon>Branchiopoda</taxon>
        <taxon>Diplostraca</taxon>
        <taxon>Cladocera</taxon>
        <taxon>Anomopoda</taxon>
        <taxon>Daphniidae</taxon>
        <taxon>Daphnia</taxon>
    </lineage>
</organism>